<dbReference type="InterPro" id="IPR007110">
    <property type="entry name" value="Ig-like_dom"/>
</dbReference>
<dbReference type="PROSITE" id="PS50835">
    <property type="entry name" value="IG_LIKE"/>
    <property type="match status" value="1"/>
</dbReference>
<dbReference type="Proteomes" id="UP001317488">
    <property type="component" value="Chromosome"/>
</dbReference>
<sequence length="521" mass="56502">MWAKPSWFKLGIPLGTLLLLVLSACGGQTGERLGQTLKPASAVSGTPDPYPIWQSGNADAECTQAGVSFDGAYKVDSPTSGTSTYTVDSYGNTITLTLSSDGKYVDWSSTLAMTAVIVKGGPGANVYRYDPPATSDTGLHAPPNQKGTIPKVSHVTFCFQYRLKVSKTAETHYTRQYFWEIQKTGDQTELTLSHGQVFPVNYQVRVGVTGYEERDFAVSGTITIENNTPITFVVQSVSDVVTPNIAASVNCGALPHTLAPGGSLTCTYSANLPDKTNRTNTATVNYVRQGQDWVRTASATAPVTFGDPTTLVDNQVNVTDDRYGPLGTVSAGEAPKTFTYTLEVGPYACQAQDMYHAFTNTATLTTNTTGTVRSSSWTVTVRVPACPMGCTLTQGYWKTHTEYGPAKPRDATWDLILPRGEDSDFFQSEKNYYEVLWTPPSGGNPYYQLAHQYIAAKLNVLKGAYAPPEVQAAIAWAENQFFNLYPPSYNFGKSLTNQARYYAGILGQYNEGRIGPGHCSE</sequence>
<dbReference type="PROSITE" id="PS51257">
    <property type="entry name" value="PROKAR_LIPOPROTEIN"/>
    <property type="match status" value="1"/>
</dbReference>
<gene>
    <name evidence="2" type="ORF">GO600_05810</name>
</gene>
<keyword evidence="3" id="KW-1185">Reference proteome</keyword>
<feature type="domain" description="Ig-like" evidence="1">
    <location>
        <begin position="243"/>
        <end position="365"/>
    </location>
</feature>
<evidence type="ECO:0000259" key="1">
    <source>
        <dbReference type="PROSITE" id="PS50835"/>
    </source>
</evidence>
<evidence type="ECO:0000313" key="3">
    <source>
        <dbReference type="Proteomes" id="UP001317488"/>
    </source>
</evidence>
<name>A0ABY7RQL9_9DEIN</name>
<organism evidence="2 3">
    <name type="scientific">Thermus antranikianii</name>
    <dbReference type="NCBI Taxonomy" id="88190"/>
    <lineage>
        <taxon>Bacteria</taxon>
        <taxon>Thermotogati</taxon>
        <taxon>Deinococcota</taxon>
        <taxon>Deinococci</taxon>
        <taxon>Thermales</taxon>
        <taxon>Thermaceae</taxon>
        <taxon>Thermus</taxon>
    </lineage>
</organism>
<protein>
    <recommendedName>
        <fullName evidence="1">Ig-like domain-containing protein</fullName>
    </recommendedName>
</protein>
<accession>A0ABY7RQL9</accession>
<proteinExistence type="predicted"/>
<reference evidence="2 3" key="1">
    <citation type="submission" date="2019-12" db="EMBL/GenBank/DDBJ databases">
        <authorList>
            <person name="An T."/>
        </authorList>
    </citation>
    <scope>NUCLEOTIDE SEQUENCE [LARGE SCALE GENOMIC DNA]</scope>
    <source>
        <strain evidence="2 3">JCM 19900</strain>
    </source>
</reference>
<evidence type="ECO:0000313" key="2">
    <source>
        <dbReference type="EMBL" id="WCM39646.1"/>
    </source>
</evidence>
<dbReference type="EMBL" id="CP046617">
    <property type="protein sequence ID" value="WCM39646.1"/>
    <property type="molecule type" value="Genomic_DNA"/>
</dbReference>